<keyword evidence="4 5" id="KW-0660">Purine salvage</keyword>
<comment type="subcellular location">
    <subcellularLocation>
        <location evidence="5">Cytoplasm</location>
    </subcellularLocation>
</comment>
<feature type="binding site" evidence="5">
    <location>
        <begin position="129"/>
        <end position="133"/>
    </location>
    <ligand>
        <name>5-phospho-alpha-D-ribose 1-diphosphate</name>
        <dbReference type="ChEBI" id="CHEBI:58017"/>
    </ligand>
</feature>
<name>A0A160T6Y3_9CHLR</name>
<dbReference type="InterPro" id="IPR000836">
    <property type="entry name" value="PRTase_dom"/>
</dbReference>
<dbReference type="GO" id="GO:0006166">
    <property type="term" value="P:purine ribonucleoside salvage"/>
    <property type="evidence" value="ECO:0007669"/>
    <property type="project" value="UniProtKB-KW"/>
</dbReference>
<dbReference type="Gene3D" id="3.40.50.2020">
    <property type="match status" value="1"/>
</dbReference>
<keyword evidence="3 5" id="KW-0808">Transferase</keyword>
<evidence type="ECO:0000256" key="5">
    <source>
        <dbReference type="HAMAP-Rule" id="MF_01184"/>
    </source>
</evidence>
<evidence type="ECO:0000256" key="4">
    <source>
        <dbReference type="ARBA" id="ARBA00022726"/>
    </source>
</evidence>
<gene>
    <name evidence="5 8" type="primary">xpt</name>
    <name evidence="8" type="ORF">CFX0092_B0168</name>
</gene>
<evidence type="ECO:0000313" key="8">
    <source>
        <dbReference type="EMBL" id="CUS05702.1"/>
    </source>
</evidence>
<feature type="binding site" evidence="5">
    <location>
        <position position="27"/>
    </location>
    <ligand>
        <name>xanthine</name>
        <dbReference type="ChEBI" id="CHEBI:17712"/>
    </ligand>
</feature>
<organism evidence="8 9">
    <name type="scientific">Candidatus Promineifilum breve</name>
    <dbReference type="NCBI Taxonomy" id="1806508"/>
    <lineage>
        <taxon>Bacteria</taxon>
        <taxon>Bacillati</taxon>
        <taxon>Chloroflexota</taxon>
        <taxon>Ardenticatenia</taxon>
        <taxon>Candidatus Promineifilales</taxon>
        <taxon>Candidatus Promineifilaceae</taxon>
        <taxon>Candidatus Promineifilum</taxon>
    </lineage>
</organism>
<dbReference type="NCBIfam" id="NF006671">
    <property type="entry name" value="PRK09219.1"/>
    <property type="match status" value="1"/>
</dbReference>
<dbReference type="KEGG" id="pbf:CFX0092_B0168"/>
<evidence type="ECO:0000256" key="6">
    <source>
        <dbReference type="NCBIfam" id="TIGR01744"/>
    </source>
</evidence>
<evidence type="ECO:0000313" key="9">
    <source>
        <dbReference type="Proteomes" id="UP000215027"/>
    </source>
</evidence>
<evidence type="ECO:0000256" key="3">
    <source>
        <dbReference type="ARBA" id="ARBA00022679"/>
    </source>
</evidence>
<evidence type="ECO:0000256" key="1">
    <source>
        <dbReference type="ARBA" id="ARBA00022490"/>
    </source>
</evidence>
<reference evidence="8" key="1">
    <citation type="submission" date="2016-01" db="EMBL/GenBank/DDBJ databases">
        <authorList>
            <person name="Mcilroy J.S."/>
            <person name="Karst M S."/>
            <person name="Albertsen M."/>
        </authorList>
    </citation>
    <scope>NUCLEOTIDE SEQUENCE</scope>
    <source>
        <strain evidence="8">Cfx-K</strain>
    </source>
</reference>
<dbReference type="InterPro" id="IPR010079">
    <property type="entry name" value="Xanthine_PRibTrfase"/>
</dbReference>
<dbReference type="OrthoDB" id="9790678at2"/>
<keyword evidence="9" id="KW-1185">Reference proteome</keyword>
<dbReference type="InterPro" id="IPR029057">
    <property type="entry name" value="PRTase-like"/>
</dbReference>
<evidence type="ECO:0000256" key="2">
    <source>
        <dbReference type="ARBA" id="ARBA00022676"/>
    </source>
</evidence>
<feature type="binding site" evidence="5">
    <location>
        <position position="20"/>
    </location>
    <ligand>
        <name>xanthine</name>
        <dbReference type="ChEBI" id="CHEBI:17712"/>
    </ligand>
</feature>
<dbReference type="NCBIfam" id="TIGR01744">
    <property type="entry name" value="XPRTase"/>
    <property type="match status" value="1"/>
</dbReference>
<comment type="subunit">
    <text evidence="5">Homodimer.</text>
</comment>
<keyword evidence="2 5" id="KW-0328">Glycosyltransferase</keyword>
<dbReference type="RefSeq" id="WP_095045077.1">
    <property type="nucleotide sequence ID" value="NZ_LN890656.1"/>
</dbReference>
<dbReference type="HAMAP" id="MF_01184">
    <property type="entry name" value="XPRTase"/>
    <property type="match status" value="1"/>
</dbReference>
<dbReference type="UniPathway" id="UPA00602">
    <property type="reaction ID" value="UER00658"/>
</dbReference>
<accession>A0A160T6Y3</accession>
<dbReference type="EC" id="2.4.2.22" evidence="5 6"/>
<comment type="function">
    <text evidence="5">Converts the preformed base xanthine, a product of nucleic acid breakdown, to xanthosine 5'-monophosphate (XMP), so it can be reused for RNA or DNA synthesis.</text>
</comment>
<keyword evidence="1 5" id="KW-0963">Cytoplasm</keyword>
<dbReference type="SUPFAM" id="SSF53271">
    <property type="entry name" value="PRTase-like"/>
    <property type="match status" value="1"/>
</dbReference>
<dbReference type="InterPro" id="IPR050118">
    <property type="entry name" value="Pur/Pyrimidine_PRTase"/>
</dbReference>
<protein>
    <recommendedName>
        <fullName evidence="5 6">Xanthine phosphoribosyltransferase</fullName>
        <shortName evidence="5">XPRTase</shortName>
        <ecNumber evidence="5 6">2.4.2.22</ecNumber>
    </recommendedName>
</protein>
<dbReference type="EMBL" id="LN890656">
    <property type="protein sequence ID" value="CUS05702.1"/>
    <property type="molecule type" value="Genomic_DNA"/>
</dbReference>
<comment type="pathway">
    <text evidence="5">Purine metabolism; XMP biosynthesis via salvage pathway; XMP from xanthine: step 1/1.</text>
</comment>
<dbReference type="Pfam" id="PF00156">
    <property type="entry name" value="Pribosyltran"/>
    <property type="match status" value="1"/>
</dbReference>
<dbReference type="AlphaFoldDB" id="A0A160T6Y3"/>
<dbReference type="GO" id="GO:0046110">
    <property type="term" value="P:xanthine metabolic process"/>
    <property type="evidence" value="ECO:0007669"/>
    <property type="project" value="UniProtKB-UniRule"/>
</dbReference>
<comment type="catalytic activity">
    <reaction evidence="5">
        <text>XMP + diphosphate = xanthine + 5-phospho-alpha-D-ribose 1-diphosphate</text>
        <dbReference type="Rhea" id="RHEA:10800"/>
        <dbReference type="ChEBI" id="CHEBI:17712"/>
        <dbReference type="ChEBI" id="CHEBI:33019"/>
        <dbReference type="ChEBI" id="CHEBI:57464"/>
        <dbReference type="ChEBI" id="CHEBI:58017"/>
        <dbReference type="EC" id="2.4.2.22"/>
    </reaction>
</comment>
<dbReference type="GO" id="GO:0005737">
    <property type="term" value="C:cytoplasm"/>
    <property type="evidence" value="ECO:0007669"/>
    <property type="project" value="UniProtKB-SubCell"/>
</dbReference>
<dbReference type="Proteomes" id="UP000215027">
    <property type="component" value="Chromosome II"/>
</dbReference>
<dbReference type="PANTHER" id="PTHR43864:SF1">
    <property type="entry name" value="XANTHINE PHOSPHORIBOSYLTRANSFERASE"/>
    <property type="match status" value="1"/>
</dbReference>
<dbReference type="GO" id="GO:0000310">
    <property type="term" value="F:xanthine phosphoribosyltransferase activity"/>
    <property type="evidence" value="ECO:0007669"/>
    <property type="project" value="UniProtKB-UniRule"/>
</dbReference>
<evidence type="ECO:0000259" key="7">
    <source>
        <dbReference type="Pfam" id="PF00156"/>
    </source>
</evidence>
<feature type="domain" description="Phosphoribosyltransferase" evidence="7">
    <location>
        <begin position="40"/>
        <end position="157"/>
    </location>
</feature>
<sequence length="192" mass="20725">MQSLKDRIRREGENLGRGILKIDSFLNHQIDPLLMEEAGRAIAAQFAAAQPTRILTAEVSGIIPATMTGRALGNLPVVYARKHKPITMREPVYVDSAPSHTKGGEVLLMVSPEFLAAGDRILIVDDFLASGRTIDALARIVQSAGATLVGIAAVVEKTFEGGREMLAHWDVRIVALATITDMSEGQIILNDE</sequence>
<feature type="binding site" evidence="5">
    <location>
        <position position="157"/>
    </location>
    <ligand>
        <name>xanthine</name>
        <dbReference type="ChEBI" id="CHEBI:17712"/>
    </ligand>
</feature>
<dbReference type="CDD" id="cd06223">
    <property type="entry name" value="PRTases_typeI"/>
    <property type="match status" value="1"/>
</dbReference>
<comment type="similarity">
    <text evidence="5">Belongs to the purine/pyrimidine phosphoribosyltransferase family. Xpt subfamily.</text>
</comment>
<dbReference type="GO" id="GO:0032265">
    <property type="term" value="P:XMP salvage"/>
    <property type="evidence" value="ECO:0007669"/>
    <property type="project" value="UniProtKB-UniRule"/>
</dbReference>
<proteinExistence type="inferred from homology"/>
<dbReference type="PANTHER" id="PTHR43864">
    <property type="entry name" value="HYPOXANTHINE/GUANINE PHOSPHORIBOSYLTRANSFERASE"/>
    <property type="match status" value="1"/>
</dbReference>